<evidence type="ECO:0000256" key="3">
    <source>
        <dbReference type="ARBA" id="ARBA00022898"/>
    </source>
</evidence>
<gene>
    <name evidence="9" type="ORF">dsmv_1833</name>
</gene>
<dbReference type="eggNOG" id="COG0787">
    <property type="taxonomic scope" value="Bacteria"/>
</dbReference>
<dbReference type="InterPro" id="IPR000821">
    <property type="entry name" value="Ala_racemase"/>
</dbReference>
<dbReference type="InterPro" id="IPR029066">
    <property type="entry name" value="PLP-binding_barrel"/>
</dbReference>
<dbReference type="GO" id="GO:0005829">
    <property type="term" value="C:cytosol"/>
    <property type="evidence" value="ECO:0007669"/>
    <property type="project" value="TreeGrafter"/>
</dbReference>
<comment type="cofactor">
    <cofactor evidence="2 5 6">
        <name>pyridoxal 5'-phosphate</name>
        <dbReference type="ChEBI" id="CHEBI:597326"/>
    </cofactor>
</comment>
<dbReference type="Pfam" id="PF00842">
    <property type="entry name" value="Ala_racemase_C"/>
    <property type="match status" value="1"/>
</dbReference>
<dbReference type="NCBIfam" id="TIGR00492">
    <property type="entry name" value="alr"/>
    <property type="match status" value="1"/>
</dbReference>
<dbReference type="CDD" id="cd00430">
    <property type="entry name" value="PLPDE_III_AR"/>
    <property type="match status" value="1"/>
</dbReference>
<dbReference type="UniPathway" id="UPA00042">
    <property type="reaction ID" value="UER00497"/>
</dbReference>
<feature type="active site" description="Proton acceptor; specific for D-alanine" evidence="5">
    <location>
        <position position="45"/>
    </location>
</feature>
<dbReference type="GO" id="GO:0009252">
    <property type="term" value="P:peptidoglycan biosynthetic process"/>
    <property type="evidence" value="ECO:0007669"/>
    <property type="project" value="TreeGrafter"/>
</dbReference>
<dbReference type="HAMAP" id="MF_01201">
    <property type="entry name" value="Ala_racemase"/>
    <property type="match status" value="1"/>
</dbReference>
<evidence type="ECO:0000256" key="4">
    <source>
        <dbReference type="ARBA" id="ARBA00023235"/>
    </source>
</evidence>
<dbReference type="Pfam" id="PF01168">
    <property type="entry name" value="Ala_racemase_N"/>
    <property type="match status" value="1"/>
</dbReference>
<comment type="caution">
    <text evidence="9">The sequence shown here is derived from an EMBL/GenBank/DDBJ whole genome shotgun (WGS) entry which is preliminary data.</text>
</comment>
<organism evidence="9 10">
    <name type="scientific">Desulfococcus multivorans DSM 2059</name>
    <dbReference type="NCBI Taxonomy" id="1121405"/>
    <lineage>
        <taxon>Bacteria</taxon>
        <taxon>Pseudomonadati</taxon>
        <taxon>Thermodesulfobacteriota</taxon>
        <taxon>Desulfobacteria</taxon>
        <taxon>Desulfobacterales</taxon>
        <taxon>Desulfococcaceae</taxon>
        <taxon>Desulfococcus</taxon>
    </lineage>
</organism>
<reference evidence="9 10" key="1">
    <citation type="journal article" date="2013" name="Genome Announc.">
        <title>Draft genome sequences for three mercury-methylating, sulfate-reducing bacteria.</title>
        <authorList>
            <person name="Brown S.D."/>
            <person name="Hurt R.A.Jr."/>
            <person name="Gilmour C.C."/>
            <person name="Elias D.A."/>
        </authorList>
    </citation>
    <scope>NUCLEOTIDE SEQUENCE [LARGE SCALE GENOMIC DNA]</scope>
    <source>
        <strain evidence="9 10">DSM 2059</strain>
    </source>
</reference>
<dbReference type="GO" id="GO:0008784">
    <property type="term" value="F:alanine racemase activity"/>
    <property type="evidence" value="ECO:0007669"/>
    <property type="project" value="UniProtKB-UniRule"/>
</dbReference>
<dbReference type="Proteomes" id="UP000014977">
    <property type="component" value="Unassembled WGS sequence"/>
</dbReference>
<protein>
    <recommendedName>
        <fullName evidence="5">Alanine racemase</fullName>
        <ecNumber evidence="5">5.1.1.1</ecNumber>
    </recommendedName>
</protein>
<keyword evidence="4 5" id="KW-0413">Isomerase</keyword>
<comment type="pathway">
    <text evidence="5">Amino-acid biosynthesis; D-alanine biosynthesis; D-alanine from L-alanine: step 1/1.</text>
</comment>
<name>S7V5A2_DESML</name>
<dbReference type="AlphaFoldDB" id="S7V5A2"/>
<comment type="catalytic activity">
    <reaction evidence="1 5">
        <text>L-alanine = D-alanine</text>
        <dbReference type="Rhea" id="RHEA:20249"/>
        <dbReference type="ChEBI" id="CHEBI:57416"/>
        <dbReference type="ChEBI" id="CHEBI:57972"/>
        <dbReference type="EC" id="5.1.1.1"/>
    </reaction>
</comment>
<dbReference type="FunFam" id="3.20.20.10:FF:000002">
    <property type="entry name" value="Alanine racemase"/>
    <property type="match status" value="1"/>
</dbReference>
<evidence type="ECO:0000256" key="1">
    <source>
        <dbReference type="ARBA" id="ARBA00000316"/>
    </source>
</evidence>
<dbReference type="GO" id="GO:0030170">
    <property type="term" value="F:pyridoxal phosphate binding"/>
    <property type="evidence" value="ECO:0007669"/>
    <property type="project" value="UniProtKB-UniRule"/>
</dbReference>
<dbReference type="SUPFAM" id="SSF51419">
    <property type="entry name" value="PLP-binding barrel"/>
    <property type="match status" value="1"/>
</dbReference>
<feature type="active site" description="Proton acceptor; specific for L-alanine" evidence="5">
    <location>
        <position position="281"/>
    </location>
</feature>
<dbReference type="PANTHER" id="PTHR30511:SF0">
    <property type="entry name" value="ALANINE RACEMASE, CATABOLIC-RELATED"/>
    <property type="match status" value="1"/>
</dbReference>
<accession>S7V5A2</accession>
<evidence type="ECO:0000256" key="2">
    <source>
        <dbReference type="ARBA" id="ARBA00001933"/>
    </source>
</evidence>
<keyword evidence="3 5" id="KW-0663">Pyridoxal phosphate</keyword>
<feature type="domain" description="Alanine racemase C-terminal" evidence="8">
    <location>
        <begin position="260"/>
        <end position="388"/>
    </location>
</feature>
<proteinExistence type="inferred from homology"/>
<dbReference type="Gene3D" id="3.20.20.10">
    <property type="entry name" value="Alanine racemase"/>
    <property type="match status" value="1"/>
</dbReference>
<dbReference type="OrthoDB" id="9813814at2"/>
<evidence type="ECO:0000256" key="5">
    <source>
        <dbReference type="HAMAP-Rule" id="MF_01201"/>
    </source>
</evidence>
<dbReference type="RefSeq" id="WP_020876215.1">
    <property type="nucleotide sequence ID" value="NZ_ATHJ01000071.1"/>
</dbReference>
<evidence type="ECO:0000256" key="7">
    <source>
        <dbReference type="PIRSR" id="PIRSR600821-52"/>
    </source>
</evidence>
<sequence>MGEERKKSLKKHVVWAEIDLGAIHHNLKALKRLIGPAVRMLVAVKANSYGHGLIPVARQALADGVDMLGVARIDEGIQLRRAGITAPILLFGYTAPDATADLLKYDLTPTVFSHATAKAMSAAALAAGKPLPVHVKLDTGMGRIGLAAPDLDILHGSDSVREIERIAHLEGLIPEGIYTHFASADDRDKTSAGRQFERFMTTLSELAQSGVTFPLRHAANSGAVIDMPETHLDMVRPGIAVYGLYPSNDVARSRIDLIPAMTLKARIAQIKSVPAGFQVSYGSTYTTPKPTVIATVPVGYADGYPRGLSSRGIMLAGGLRVPVIGRICMDLTMLDVGDVPGIKAEDEVVILGNQGRESISADEIAGWLGTINYEVVSSVMARVPRVYTWRGSSVLPGDRSEDNERY</sequence>
<comment type="function">
    <text evidence="5">Catalyzes the interconversion of L-alanine and D-alanine. May also act on other amino acids.</text>
</comment>
<feature type="binding site" evidence="5 7">
    <location>
        <position position="143"/>
    </location>
    <ligand>
        <name>substrate</name>
    </ligand>
</feature>
<dbReference type="GO" id="GO:0030632">
    <property type="term" value="P:D-alanine biosynthetic process"/>
    <property type="evidence" value="ECO:0007669"/>
    <property type="project" value="UniProtKB-UniRule"/>
</dbReference>
<evidence type="ECO:0000313" key="9">
    <source>
        <dbReference type="EMBL" id="EPR41834.1"/>
    </source>
</evidence>
<dbReference type="PANTHER" id="PTHR30511">
    <property type="entry name" value="ALANINE RACEMASE"/>
    <property type="match status" value="1"/>
</dbReference>
<comment type="similarity">
    <text evidence="5">Belongs to the alanine racemase family.</text>
</comment>
<dbReference type="InterPro" id="IPR009006">
    <property type="entry name" value="Ala_racemase/Decarboxylase_C"/>
</dbReference>
<dbReference type="SMART" id="SM01005">
    <property type="entry name" value="Ala_racemase_C"/>
    <property type="match status" value="1"/>
</dbReference>
<dbReference type="InterPro" id="IPR011079">
    <property type="entry name" value="Ala_racemase_C"/>
</dbReference>
<feature type="binding site" evidence="5 7">
    <location>
        <position position="329"/>
    </location>
    <ligand>
        <name>substrate</name>
    </ligand>
</feature>
<evidence type="ECO:0000259" key="8">
    <source>
        <dbReference type="SMART" id="SM01005"/>
    </source>
</evidence>
<dbReference type="STRING" id="897.B2D07_00215"/>
<evidence type="ECO:0000256" key="6">
    <source>
        <dbReference type="PIRSR" id="PIRSR600821-50"/>
    </source>
</evidence>
<feature type="modified residue" description="N6-(pyridoxal phosphate)lysine" evidence="5 6">
    <location>
        <position position="45"/>
    </location>
</feature>
<dbReference type="EC" id="5.1.1.1" evidence="5"/>
<dbReference type="InterPro" id="IPR001608">
    <property type="entry name" value="Ala_racemase_N"/>
</dbReference>
<dbReference type="Gene3D" id="2.40.37.10">
    <property type="entry name" value="Lyase, Ornithine Decarboxylase, Chain A, domain 1"/>
    <property type="match status" value="1"/>
</dbReference>
<dbReference type="PRINTS" id="PR00992">
    <property type="entry name" value="ALARACEMASE"/>
</dbReference>
<dbReference type="PATRIC" id="fig|1121405.3.peg.1289"/>
<dbReference type="EMBL" id="ATHJ01000071">
    <property type="protein sequence ID" value="EPR41834.1"/>
    <property type="molecule type" value="Genomic_DNA"/>
</dbReference>
<evidence type="ECO:0000313" key="10">
    <source>
        <dbReference type="Proteomes" id="UP000014977"/>
    </source>
</evidence>
<dbReference type="SUPFAM" id="SSF50621">
    <property type="entry name" value="Alanine racemase C-terminal domain-like"/>
    <property type="match status" value="1"/>
</dbReference>
<keyword evidence="10" id="KW-1185">Reference proteome</keyword>